<sequence>MQQCPRRSLLGGLAATASLVAVGTTSADESDDATRTGDADAASNAVAIDAELEALPAAVAGESTTVSHIDYDRWLEADHPHDPRPTRMAFGVDADAIETMTTAYSVDEDFASTVVVLTGDVDLEGDPTSRTVAGVDYDRHEAPDEDELAAVVDDIVVVADDAGTIEHAVAASAGEGEQLLETDSRFETAFEQFAGADNVTVTITDDDDHVVPGTDDATVAYTVRAMTVLDADTIETVVAFAFDDDGEVTDDIVEAVEGELAYMATSDEPTVEVDGSLVTATAERDLAAERAAREHDSPGSLRADRDIDPDDEYLEIEIGRGDPTPIEDLTLELDDEVYDRDIWADGHGTLEAGDTIVVDMDDVEPNLSIMLRHDHAAGGSGSGTTILNNLTFEFDYDHDDDSLAVTYGDEFPLEGDHITLAAYDERPFVGRSEDEPEPHATADPWTGQTVTDGDAGALEDVSPGDHVVVGWQGRTHRDAIGSYRVSPPGDVEFEYEYDDRQLSATLSLEDERPADAYELRIDDDPNGARWDDEIDGDPAETQWSDETDTLSGETTIDVTDVSVGVTVDVVWVADDARVASTRALPSVHLEYDDGAIEHVGGDELPVSTLEVRVWGDDGDSEFALEDELSGEFEAGDRFDVDVDDFRHATLVYGDDHSVGFVAPDR</sequence>
<dbReference type="Proteomes" id="UP000318864">
    <property type="component" value="Unassembled WGS sequence"/>
</dbReference>
<evidence type="ECO:0000256" key="1">
    <source>
        <dbReference type="SAM" id="MobiDB-lite"/>
    </source>
</evidence>
<organism evidence="2 3">
    <name type="scientific">Salinadaptatus halalkaliphilus</name>
    <dbReference type="NCBI Taxonomy" id="2419781"/>
    <lineage>
        <taxon>Archaea</taxon>
        <taxon>Methanobacteriati</taxon>
        <taxon>Methanobacteriota</taxon>
        <taxon>Stenosarchaea group</taxon>
        <taxon>Halobacteria</taxon>
        <taxon>Halobacteriales</taxon>
        <taxon>Natrialbaceae</taxon>
        <taxon>Salinadaptatus</taxon>
    </lineage>
</organism>
<protein>
    <submittedName>
        <fullName evidence="2">Uncharacterized protein</fullName>
    </submittedName>
</protein>
<dbReference type="EMBL" id="RBZW01000031">
    <property type="protein sequence ID" value="THE64552.1"/>
    <property type="molecule type" value="Genomic_DNA"/>
</dbReference>
<keyword evidence="3" id="KW-1185">Reference proteome</keyword>
<dbReference type="RefSeq" id="WP_141464937.1">
    <property type="nucleotide sequence ID" value="NZ_RBZW01000031.1"/>
</dbReference>
<feature type="compositionally biased region" description="Basic and acidic residues" evidence="1">
    <location>
        <begin position="429"/>
        <end position="440"/>
    </location>
</feature>
<feature type="region of interest" description="Disordered" evidence="1">
    <location>
        <begin position="429"/>
        <end position="461"/>
    </location>
</feature>
<name>A0A4S3TKA9_9EURY</name>
<comment type="caution">
    <text evidence="2">The sequence shown here is derived from an EMBL/GenBank/DDBJ whole genome shotgun (WGS) entry which is preliminary data.</text>
</comment>
<evidence type="ECO:0000313" key="3">
    <source>
        <dbReference type="Proteomes" id="UP000318864"/>
    </source>
</evidence>
<gene>
    <name evidence="2" type="ORF">D8Y22_12035</name>
</gene>
<dbReference type="OrthoDB" id="205201at2157"/>
<evidence type="ECO:0000313" key="2">
    <source>
        <dbReference type="EMBL" id="THE64552.1"/>
    </source>
</evidence>
<dbReference type="AlphaFoldDB" id="A0A4S3TKA9"/>
<accession>A0A4S3TKA9</accession>
<reference evidence="2 3" key="1">
    <citation type="submission" date="2018-10" db="EMBL/GenBank/DDBJ databases">
        <title>Natronolimnobius sp. XQ-INN 246 isolated from Inner Mongolia Autonomous Region of China.</title>
        <authorList>
            <person name="Xue Q."/>
        </authorList>
    </citation>
    <scope>NUCLEOTIDE SEQUENCE [LARGE SCALE GENOMIC DNA]</scope>
    <source>
        <strain evidence="2 3">XQ-INN 246</strain>
    </source>
</reference>
<proteinExistence type="predicted"/>